<dbReference type="Pfam" id="PF07686">
    <property type="entry name" value="V-set"/>
    <property type="match status" value="1"/>
</dbReference>
<evidence type="ECO:0000313" key="13">
    <source>
        <dbReference type="EMBL" id="KAI1729166.1"/>
    </source>
</evidence>
<keyword evidence="5 9" id="KW-0732">Signal</keyword>
<evidence type="ECO:0000256" key="1">
    <source>
        <dbReference type="ARBA" id="ARBA00004251"/>
    </source>
</evidence>
<name>A0AAD4NJ51_9BILA</name>
<gene>
    <name evidence="13" type="ORF">DdX_01389</name>
</gene>
<evidence type="ECO:0000259" key="12">
    <source>
        <dbReference type="PROSITE" id="PS51034"/>
    </source>
</evidence>
<dbReference type="Gene3D" id="2.60.40.10">
    <property type="entry name" value="Immunoglobulins"/>
    <property type="match status" value="2"/>
</dbReference>
<evidence type="ECO:0000256" key="8">
    <source>
        <dbReference type="SAM" id="MobiDB-lite"/>
    </source>
</evidence>
<dbReference type="Pfam" id="PF25057">
    <property type="entry name" value="CUT_N"/>
    <property type="match status" value="1"/>
</dbReference>
<dbReference type="AlphaFoldDB" id="A0AAD4NJ51"/>
<feature type="domain" description="Ig-like" evidence="11">
    <location>
        <begin position="40"/>
        <end position="146"/>
    </location>
</feature>
<evidence type="ECO:0000256" key="2">
    <source>
        <dbReference type="ARBA" id="ARBA00022460"/>
    </source>
</evidence>
<dbReference type="InterPro" id="IPR013783">
    <property type="entry name" value="Ig-like_fold"/>
</dbReference>
<evidence type="ECO:0000256" key="7">
    <source>
        <dbReference type="ARBA" id="ARBA00023136"/>
    </source>
</evidence>
<dbReference type="SUPFAM" id="SSF48726">
    <property type="entry name" value="Immunoglobulin"/>
    <property type="match status" value="2"/>
</dbReference>
<comment type="subcellular location">
    <subcellularLocation>
        <location evidence="1">Cell membrane</location>
        <topology evidence="1">Single-pass type I membrane protein</topology>
    </subcellularLocation>
</comment>
<organism evidence="13 14">
    <name type="scientific">Ditylenchus destructor</name>
    <dbReference type="NCBI Taxonomy" id="166010"/>
    <lineage>
        <taxon>Eukaryota</taxon>
        <taxon>Metazoa</taxon>
        <taxon>Ecdysozoa</taxon>
        <taxon>Nematoda</taxon>
        <taxon>Chromadorea</taxon>
        <taxon>Rhabditida</taxon>
        <taxon>Tylenchina</taxon>
        <taxon>Tylenchomorpha</taxon>
        <taxon>Sphaerularioidea</taxon>
        <taxon>Anguinidae</taxon>
        <taxon>Anguininae</taxon>
        <taxon>Ditylenchus</taxon>
    </lineage>
</organism>
<dbReference type="Pfam" id="PF00092">
    <property type="entry name" value="VWA"/>
    <property type="match status" value="1"/>
</dbReference>
<dbReference type="GO" id="GO:0042302">
    <property type="term" value="F:structural constituent of cuticle"/>
    <property type="evidence" value="ECO:0007669"/>
    <property type="project" value="UniProtKB-KW"/>
</dbReference>
<dbReference type="InterPro" id="IPR001507">
    <property type="entry name" value="ZP_dom"/>
</dbReference>
<dbReference type="InterPro" id="IPR007110">
    <property type="entry name" value="Ig-like_dom"/>
</dbReference>
<evidence type="ECO:0000256" key="5">
    <source>
        <dbReference type="ARBA" id="ARBA00022729"/>
    </source>
</evidence>
<keyword evidence="4" id="KW-0812">Transmembrane</keyword>
<dbReference type="Pfam" id="PF25301">
    <property type="entry name" value="CUT_C"/>
    <property type="match status" value="1"/>
</dbReference>
<keyword evidence="3" id="KW-1003">Cell membrane</keyword>
<evidence type="ECO:0000256" key="9">
    <source>
        <dbReference type="SAM" id="SignalP"/>
    </source>
</evidence>
<proteinExistence type="predicted"/>
<evidence type="ECO:0000259" key="10">
    <source>
        <dbReference type="PROSITE" id="PS50234"/>
    </source>
</evidence>
<dbReference type="InterPro" id="IPR051962">
    <property type="entry name" value="Cuticlin"/>
</dbReference>
<dbReference type="InterPro" id="IPR003599">
    <property type="entry name" value="Ig_sub"/>
</dbReference>
<dbReference type="InterPro" id="IPR036179">
    <property type="entry name" value="Ig-like_dom_sf"/>
</dbReference>
<dbReference type="PROSITE" id="PS51034">
    <property type="entry name" value="ZP_2"/>
    <property type="match status" value="1"/>
</dbReference>
<evidence type="ECO:0000256" key="6">
    <source>
        <dbReference type="ARBA" id="ARBA00022989"/>
    </source>
</evidence>
<dbReference type="InterPro" id="IPR056953">
    <property type="entry name" value="CUT_N"/>
</dbReference>
<dbReference type="InterPro" id="IPR002035">
    <property type="entry name" value="VWF_A"/>
</dbReference>
<feature type="domain" description="VWFA" evidence="10">
    <location>
        <begin position="301"/>
        <end position="479"/>
    </location>
</feature>
<reference evidence="13" key="1">
    <citation type="submission" date="2022-01" db="EMBL/GenBank/DDBJ databases">
        <title>Genome Sequence Resource for Two Populations of Ditylenchus destructor, the Migratory Endoparasitic Phytonematode.</title>
        <authorList>
            <person name="Zhang H."/>
            <person name="Lin R."/>
            <person name="Xie B."/>
        </authorList>
    </citation>
    <scope>NUCLEOTIDE SEQUENCE</scope>
    <source>
        <strain evidence="13">BazhouSP</strain>
    </source>
</reference>
<dbReference type="CDD" id="cd01450">
    <property type="entry name" value="vWFA_subfamily_ECM"/>
    <property type="match status" value="1"/>
</dbReference>
<dbReference type="PRINTS" id="PR00453">
    <property type="entry name" value="VWFADOMAIN"/>
</dbReference>
<keyword evidence="14" id="KW-1185">Reference proteome</keyword>
<feature type="region of interest" description="Disordered" evidence="8">
    <location>
        <begin position="858"/>
        <end position="898"/>
    </location>
</feature>
<dbReference type="PROSITE" id="PS50835">
    <property type="entry name" value="IG_LIKE"/>
    <property type="match status" value="2"/>
</dbReference>
<dbReference type="Gene3D" id="3.40.50.410">
    <property type="entry name" value="von Willebrand factor, type A domain"/>
    <property type="match status" value="1"/>
</dbReference>
<dbReference type="InterPro" id="IPR013106">
    <property type="entry name" value="Ig_V-set"/>
</dbReference>
<feature type="chain" id="PRO_5042154243" evidence="9">
    <location>
        <begin position="23"/>
        <end position="952"/>
    </location>
</feature>
<comment type="caution">
    <text evidence="13">The sequence shown here is derived from an EMBL/GenBank/DDBJ whole genome shotgun (WGS) entry which is preliminary data.</text>
</comment>
<dbReference type="Proteomes" id="UP001201812">
    <property type="component" value="Unassembled WGS sequence"/>
</dbReference>
<evidence type="ECO:0000256" key="4">
    <source>
        <dbReference type="ARBA" id="ARBA00022692"/>
    </source>
</evidence>
<dbReference type="SMART" id="SM00409">
    <property type="entry name" value="IG"/>
    <property type="match status" value="2"/>
</dbReference>
<dbReference type="PROSITE" id="PS50234">
    <property type="entry name" value="VWFA"/>
    <property type="match status" value="1"/>
</dbReference>
<feature type="domain" description="ZP" evidence="12">
    <location>
        <begin position="497"/>
        <end position="752"/>
    </location>
</feature>
<dbReference type="InterPro" id="IPR057475">
    <property type="entry name" value="CUT_C"/>
</dbReference>
<evidence type="ECO:0000256" key="3">
    <source>
        <dbReference type="ARBA" id="ARBA00022475"/>
    </source>
</evidence>
<dbReference type="InterPro" id="IPR036465">
    <property type="entry name" value="vWFA_dom_sf"/>
</dbReference>
<accession>A0AAD4NJ51</accession>
<keyword evidence="7" id="KW-0472">Membrane</keyword>
<dbReference type="SUPFAM" id="SSF53300">
    <property type="entry name" value="vWA-like"/>
    <property type="match status" value="1"/>
</dbReference>
<evidence type="ECO:0000313" key="14">
    <source>
        <dbReference type="Proteomes" id="UP001201812"/>
    </source>
</evidence>
<sequence length="952" mass="106241">MDVTSFLLTIWTSCCMIAASVTRSSSNFTREGCLNLERANSIRRSSKAVTVVENNPAYLHCTIGQSEGGSDNLVAWTRLTDDALLTAGGRSFTTDARFQISPKRQARDRDWVLIIRRVQKSDQGCYLCEVNTEPQTTFIPVYVEVTSEIESPQRLSSTQKRNTNLSTRMSGNILLLNCTVDGIQELLTEDGTDVDILWTKDNSPIDLSDNTKYTAAVSKDRGPHGNSFVYTLRISDVSTDDDGYYACEGEGFVRSAQMVHMRFLILSFAFVVNFVFGLDNEIDVLDNDLAKVCHPVDRALDLLFILDGSGSVGGNTFDTQIKMLNRIIDLIDIGEEKTRIAVIQYASYTYTEFLFNTFKDKSAMREAVQKIHHKLGTTKTGKALAKAWNLFNDVSSGSRQRRNNVGQVAIVVTDGHSHDDPIPAAIRLRESGVHLIALGIGSHINEGELLQITGDQELAFNDLTVPESVDQFTNAFKKLAIGEKCEFSRGAEGAEIVCHPESISISVTTRNPLMGHFYVENHFNESACRWDGKNANVSSIGHEIGLSIGLKDCGVERQFSVNPKGFFFETNVVLQFHPKYGTPKDKVFKTQCFYPDKSDPSEIDWKMIREHTQRKAKRDEKALPCHLVIERNDSNISTIRDCANDRGSFQLGDKLLYKWECNSDNFDTYQSVLVHSCALVNVVNKREEIIIDRNGCSVEPMLIETPEYSNSLNAISRGVAIRQTDGPLVKMRCSMKFCDRLMGECETLLPPKCNPNPRDRRQSGFPVSIKALGNYGDRTPLIVTFDRNKLEKNKLIKRRRLDLIPDGINDNENSSISENARHTTVASTSSMDIKLSTQNVRVVDNLVVAAEKTEKLLKSPKEGNAEDEEERIDYGGSGNEEDDGPVPAADESKKAVSEDPFQGEIKRYGGVSQDVDTSLIPELNLSLIELFSSNEIMVESQTIHVHNQKTQC</sequence>
<evidence type="ECO:0000259" key="11">
    <source>
        <dbReference type="PROSITE" id="PS50835"/>
    </source>
</evidence>
<dbReference type="PANTHER" id="PTHR22907:SF59">
    <property type="entry name" value="CUTICLIN-LIKE PROTEIN 19"/>
    <property type="match status" value="1"/>
</dbReference>
<feature type="signal peptide" evidence="9">
    <location>
        <begin position="1"/>
        <end position="22"/>
    </location>
</feature>
<dbReference type="PANTHER" id="PTHR22907">
    <property type="entry name" value="GH04558P"/>
    <property type="match status" value="1"/>
</dbReference>
<keyword evidence="2" id="KW-0193">Cuticle</keyword>
<dbReference type="EMBL" id="JAKKPZ010000001">
    <property type="protein sequence ID" value="KAI1729166.1"/>
    <property type="molecule type" value="Genomic_DNA"/>
</dbReference>
<dbReference type="GO" id="GO:0005886">
    <property type="term" value="C:plasma membrane"/>
    <property type="evidence" value="ECO:0007669"/>
    <property type="project" value="UniProtKB-SubCell"/>
</dbReference>
<keyword evidence="6" id="KW-1133">Transmembrane helix</keyword>
<feature type="domain" description="Ig-like" evidence="11">
    <location>
        <begin position="152"/>
        <end position="247"/>
    </location>
</feature>
<dbReference type="SMART" id="SM00327">
    <property type="entry name" value="VWA"/>
    <property type="match status" value="1"/>
</dbReference>
<dbReference type="SMART" id="SM00241">
    <property type="entry name" value="ZP"/>
    <property type="match status" value="1"/>
</dbReference>
<protein>
    <submittedName>
        <fullName evidence="13">von willebrand factor type A domain-containing protein</fullName>
    </submittedName>
</protein>